<comment type="caution">
    <text evidence="1">The sequence shown here is derived from an EMBL/GenBank/DDBJ whole genome shotgun (WGS) entry which is preliminary data.</text>
</comment>
<dbReference type="Proteomes" id="UP001062846">
    <property type="component" value="Chromosome 1"/>
</dbReference>
<gene>
    <name evidence="1" type="ORF">RHMOL_Rhmol01G0127500</name>
</gene>
<accession>A0ACC0Q453</accession>
<protein>
    <submittedName>
        <fullName evidence="1">Uncharacterized protein</fullName>
    </submittedName>
</protein>
<organism evidence="1 2">
    <name type="scientific">Rhododendron molle</name>
    <name type="common">Chinese azalea</name>
    <name type="synonym">Azalea mollis</name>
    <dbReference type="NCBI Taxonomy" id="49168"/>
    <lineage>
        <taxon>Eukaryota</taxon>
        <taxon>Viridiplantae</taxon>
        <taxon>Streptophyta</taxon>
        <taxon>Embryophyta</taxon>
        <taxon>Tracheophyta</taxon>
        <taxon>Spermatophyta</taxon>
        <taxon>Magnoliopsida</taxon>
        <taxon>eudicotyledons</taxon>
        <taxon>Gunneridae</taxon>
        <taxon>Pentapetalae</taxon>
        <taxon>asterids</taxon>
        <taxon>Ericales</taxon>
        <taxon>Ericaceae</taxon>
        <taxon>Ericoideae</taxon>
        <taxon>Rhodoreae</taxon>
        <taxon>Rhododendron</taxon>
    </lineage>
</organism>
<keyword evidence="2" id="KW-1185">Reference proteome</keyword>
<evidence type="ECO:0000313" key="1">
    <source>
        <dbReference type="EMBL" id="KAI8571538.1"/>
    </source>
</evidence>
<evidence type="ECO:0000313" key="2">
    <source>
        <dbReference type="Proteomes" id="UP001062846"/>
    </source>
</evidence>
<sequence>MLPNFNSLPYHRPNKVPTVGPIAASTSHQAISSDHCQGNPSNLFAQTQSQMGLINPQTATPFDNSTTYHMGNNRPMVLSNRPMGAPNHYLPMQTGMPVLGSTIAMPHLGQYPGGGFCPQNLNPMSVAPMNLIQSPNQFFAHHSGNLPQYPSPNPIFLNGQFCLQNPMQAINQFVQMPQSNCGQPDPRSMHLYSNQVSQGLAPQNPTFFPNPQFGILHTNAGLQPNQDQHKLALSRMGANATAQSHNATAQSHNNTQGPQGNSPLPPSFASALPQHTQKDFHSSGSTEPQRLLKRYMSLVETVEEVARGYGDSGGSGNLRKDSGINNWNNNWKNSQNRKFTRDLTRDESQRGFSKPQFHNVQNAKRKFSFHNEHGGKGKLANSTNQAQVVQRRSLSVNYTEQEIKQWREERRNNYPSKCNTNKKLAETDVIVKDAMLRRQNLFWGDNNQQSCLQRLKEILAKQAELGCEVAEIPPCYLSDSEKRGCRKEVGNKALTKENFRNKYNKRGRFHRKGTFSKKQQLADRDSSNLTNPDEQFSKKQKLRDNDSRTMPYLNKKQPTLLQRLLSADIRRDKHRLLQVFRFMVINSFFKDLPEKPLRFPLVRVNNNTSEGEVVEGKLLSPGNGVSEACDKTASGETEYGDYPDDEEGADYEREHDALAEEAALFVSSKGGEPEELEEEEGEIID</sequence>
<reference evidence="1" key="1">
    <citation type="submission" date="2022-02" db="EMBL/GenBank/DDBJ databases">
        <title>Plant Genome Project.</title>
        <authorList>
            <person name="Zhang R.-G."/>
        </authorList>
    </citation>
    <scope>NUCLEOTIDE SEQUENCE</scope>
    <source>
        <strain evidence="1">AT1</strain>
    </source>
</reference>
<name>A0ACC0Q453_RHOML</name>
<proteinExistence type="predicted"/>
<dbReference type="EMBL" id="CM046388">
    <property type="protein sequence ID" value="KAI8571538.1"/>
    <property type="molecule type" value="Genomic_DNA"/>
</dbReference>